<proteinExistence type="predicted"/>
<evidence type="ECO:0000313" key="1">
    <source>
        <dbReference type="EMBL" id="KAK0479309.1"/>
    </source>
</evidence>
<gene>
    <name evidence="1" type="ORF">IW261DRAFT_1626825</name>
</gene>
<dbReference type="AlphaFoldDB" id="A0AA39UEJ2"/>
<organism evidence="1 2">
    <name type="scientific">Armillaria novae-zelandiae</name>
    <dbReference type="NCBI Taxonomy" id="153914"/>
    <lineage>
        <taxon>Eukaryota</taxon>
        <taxon>Fungi</taxon>
        <taxon>Dikarya</taxon>
        <taxon>Basidiomycota</taxon>
        <taxon>Agaricomycotina</taxon>
        <taxon>Agaricomycetes</taxon>
        <taxon>Agaricomycetidae</taxon>
        <taxon>Agaricales</taxon>
        <taxon>Marasmiineae</taxon>
        <taxon>Physalacriaceae</taxon>
        <taxon>Armillaria</taxon>
    </lineage>
</organism>
<dbReference type="Proteomes" id="UP001175227">
    <property type="component" value="Unassembled WGS sequence"/>
</dbReference>
<name>A0AA39UEJ2_9AGAR</name>
<reference evidence="1" key="1">
    <citation type="submission" date="2023-06" db="EMBL/GenBank/DDBJ databases">
        <authorList>
            <consortium name="Lawrence Berkeley National Laboratory"/>
            <person name="Ahrendt S."/>
            <person name="Sahu N."/>
            <person name="Indic B."/>
            <person name="Wong-Bajracharya J."/>
            <person name="Merenyi Z."/>
            <person name="Ke H.-M."/>
            <person name="Monk M."/>
            <person name="Kocsube S."/>
            <person name="Drula E."/>
            <person name="Lipzen A."/>
            <person name="Balint B."/>
            <person name="Henrissat B."/>
            <person name="Andreopoulos B."/>
            <person name="Martin F.M."/>
            <person name="Harder C.B."/>
            <person name="Rigling D."/>
            <person name="Ford K.L."/>
            <person name="Foster G.D."/>
            <person name="Pangilinan J."/>
            <person name="Papanicolaou A."/>
            <person name="Barry K."/>
            <person name="LaButti K."/>
            <person name="Viragh M."/>
            <person name="Koriabine M."/>
            <person name="Yan M."/>
            <person name="Riley R."/>
            <person name="Champramary S."/>
            <person name="Plett K.L."/>
            <person name="Tsai I.J."/>
            <person name="Slot J."/>
            <person name="Sipos G."/>
            <person name="Plett J."/>
            <person name="Nagy L.G."/>
            <person name="Grigoriev I.V."/>
        </authorList>
    </citation>
    <scope>NUCLEOTIDE SEQUENCE</scope>
    <source>
        <strain evidence="1">ICMP 16352</strain>
    </source>
</reference>
<accession>A0AA39UEJ2</accession>
<sequence length="317" mass="36722">MSKIERSAEEGERLSTGNSIVVPIARYPDAFRDLVPALWTLKATSNVQEFGRKIFLKEHVKCTADVYFMSVFEDDNNGPLRMNVTAFSTYRGTILPTRVHNQMEFRPEYLYKLENVARRDRISASLAVHLSAVFPFLFQASIRPGFYKSWSLKFDQMETFRIRRGQGLTILGYSRGRLDSRHVHARGWRHVDQNNMQTVEKFSADVTSISNFKIKRLRTYFRTVRRLSKFRRVCRICAKSLFPTDTTTALGVPDRGTLNGRVIPSSMSEHAMSVYIRRDTPLIFFGRVFLNEFGDQSRSMVKRNGQYLSEIEVWKTG</sequence>
<protein>
    <submittedName>
        <fullName evidence="1">Uncharacterized protein</fullName>
    </submittedName>
</protein>
<keyword evidence="2" id="KW-1185">Reference proteome</keyword>
<comment type="caution">
    <text evidence="1">The sequence shown here is derived from an EMBL/GenBank/DDBJ whole genome shotgun (WGS) entry which is preliminary data.</text>
</comment>
<evidence type="ECO:0000313" key="2">
    <source>
        <dbReference type="Proteomes" id="UP001175227"/>
    </source>
</evidence>
<dbReference type="EMBL" id="JAUEPR010000012">
    <property type="protein sequence ID" value="KAK0479309.1"/>
    <property type="molecule type" value="Genomic_DNA"/>
</dbReference>